<reference evidence="2 3" key="1">
    <citation type="submission" date="2021-03" db="EMBL/GenBank/DDBJ databases">
        <title>Genomic Encyclopedia of Type Strains, Phase IV (KMG-IV): sequencing the most valuable type-strain genomes for metagenomic binning, comparative biology and taxonomic classification.</title>
        <authorList>
            <person name="Goeker M."/>
        </authorList>
    </citation>
    <scope>NUCLEOTIDE SEQUENCE [LARGE SCALE GENOMIC DNA]</scope>
    <source>
        <strain evidence="2 3">DSM 24738</strain>
    </source>
</reference>
<dbReference type="EMBL" id="JAGGKT010000004">
    <property type="protein sequence ID" value="MBP1932020.1"/>
    <property type="molecule type" value="Genomic_DNA"/>
</dbReference>
<feature type="transmembrane region" description="Helical" evidence="1">
    <location>
        <begin position="79"/>
        <end position="99"/>
    </location>
</feature>
<keyword evidence="1" id="KW-0472">Membrane</keyword>
<dbReference type="RefSeq" id="WP_209810077.1">
    <property type="nucleotide sequence ID" value="NZ_JAGGKT010000004.1"/>
</dbReference>
<keyword evidence="1" id="KW-1133">Transmembrane helix</keyword>
<gene>
    <name evidence="2" type="ORF">J2Z37_002021</name>
</gene>
<accession>A0ABS4GQ79</accession>
<feature type="transmembrane region" description="Helical" evidence="1">
    <location>
        <begin position="111"/>
        <end position="130"/>
    </location>
</feature>
<evidence type="ECO:0000256" key="1">
    <source>
        <dbReference type="SAM" id="Phobius"/>
    </source>
</evidence>
<evidence type="ECO:0000313" key="2">
    <source>
        <dbReference type="EMBL" id="MBP1932020.1"/>
    </source>
</evidence>
<name>A0ABS4GQ79_9BACL</name>
<protein>
    <submittedName>
        <fullName evidence="2">Amino acid transporter</fullName>
    </submittedName>
</protein>
<keyword evidence="1" id="KW-0812">Transmembrane</keyword>
<sequence length="144" mass="16410">MKKITDERLIVRNLQHIRIAYIVQTTGILCILGYEVFKDGIEGMTNNPLWFVFMLTTIVYGYLNMSVSVEQEKKPKKPVRSLIISLVVVTIIAVAFAILTSITPNFNWSDGILIGGIIFICGIIPVSYVYRLRIKQQKDLEEDE</sequence>
<keyword evidence="3" id="KW-1185">Reference proteome</keyword>
<comment type="caution">
    <text evidence="2">The sequence shown here is derived from an EMBL/GenBank/DDBJ whole genome shotgun (WGS) entry which is preliminary data.</text>
</comment>
<feature type="transmembrane region" description="Helical" evidence="1">
    <location>
        <begin position="20"/>
        <end position="37"/>
    </location>
</feature>
<proteinExistence type="predicted"/>
<dbReference type="Proteomes" id="UP001519343">
    <property type="component" value="Unassembled WGS sequence"/>
</dbReference>
<evidence type="ECO:0000313" key="3">
    <source>
        <dbReference type="Proteomes" id="UP001519343"/>
    </source>
</evidence>
<organism evidence="2 3">
    <name type="scientific">Ammoniphilus resinae</name>
    <dbReference type="NCBI Taxonomy" id="861532"/>
    <lineage>
        <taxon>Bacteria</taxon>
        <taxon>Bacillati</taxon>
        <taxon>Bacillota</taxon>
        <taxon>Bacilli</taxon>
        <taxon>Bacillales</taxon>
        <taxon>Paenibacillaceae</taxon>
        <taxon>Aneurinibacillus group</taxon>
        <taxon>Ammoniphilus</taxon>
    </lineage>
</organism>
<feature type="transmembrane region" description="Helical" evidence="1">
    <location>
        <begin position="49"/>
        <end position="67"/>
    </location>
</feature>